<organism evidence="1 2">
    <name type="scientific">Parelaphostrongylus tenuis</name>
    <name type="common">Meningeal worm</name>
    <dbReference type="NCBI Taxonomy" id="148309"/>
    <lineage>
        <taxon>Eukaryota</taxon>
        <taxon>Metazoa</taxon>
        <taxon>Ecdysozoa</taxon>
        <taxon>Nematoda</taxon>
        <taxon>Chromadorea</taxon>
        <taxon>Rhabditida</taxon>
        <taxon>Rhabditina</taxon>
        <taxon>Rhabditomorpha</taxon>
        <taxon>Strongyloidea</taxon>
        <taxon>Metastrongylidae</taxon>
        <taxon>Parelaphostrongylus</taxon>
    </lineage>
</organism>
<proteinExistence type="predicted"/>
<evidence type="ECO:0000313" key="1">
    <source>
        <dbReference type="EMBL" id="KAJ1346866.1"/>
    </source>
</evidence>
<protein>
    <submittedName>
        <fullName evidence="1">Uncharacterized protein</fullName>
    </submittedName>
</protein>
<dbReference type="Proteomes" id="UP001196413">
    <property type="component" value="Unassembled WGS sequence"/>
</dbReference>
<reference evidence="1" key="1">
    <citation type="submission" date="2021-06" db="EMBL/GenBank/DDBJ databases">
        <title>Parelaphostrongylus tenuis whole genome reference sequence.</title>
        <authorList>
            <person name="Garwood T.J."/>
            <person name="Larsen P.A."/>
            <person name="Fountain-Jones N.M."/>
            <person name="Garbe J.R."/>
            <person name="Macchietto M.G."/>
            <person name="Kania S.A."/>
            <person name="Gerhold R.W."/>
            <person name="Richards J.E."/>
            <person name="Wolf T.M."/>
        </authorList>
    </citation>
    <scope>NUCLEOTIDE SEQUENCE</scope>
    <source>
        <strain evidence="1">MNPRO001-30</strain>
        <tissue evidence="1">Meninges</tissue>
    </source>
</reference>
<sequence length="119" mass="12959">MSLSPHYDNHIDLNASASNQPNAEATLHPITHKTGRFIGSRADSASNLRIGHGTVGRSILTDPPKINQLYMSITYRQDIEDTQWASSNTMSKHDSALNVGGVDWLTYMGTSAAGAIYQQ</sequence>
<gene>
    <name evidence="1" type="ORF">KIN20_001785</name>
</gene>
<keyword evidence="2" id="KW-1185">Reference proteome</keyword>
<dbReference type="AlphaFoldDB" id="A0AAD5MDA9"/>
<evidence type="ECO:0000313" key="2">
    <source>
        <dbReference type="Proteomes" id="UP001196413"/>
    </source>
</evidence>
<accession>A0AAD5MDA9</accession>
<name>A0AAD5MDA9_PARTN</name>
<comment type="caution">
    <text evidence="1">The sequence shown here is derived from an EMBL/GenBank/DDBJ whole genome shotgun (WGS) entry which is preliminary data.</text>
</comment>
<dbReference type="EMBL" id="JAHQIW010000234">
    <property type="protein sequence ID" value="KAJ1346866.1"/>
    <property type="molecule type" value="Genomic_DNA"/>
</dbReference>